<evidence type="ECO:0000256" key="8">
    <source>
        <dbReference type="ARBA" id="ARBA00022989"/>
    </source>
</evidence>
<evidence type="ECO:0000313" key="13">
    <source>
        <dbReference type="EMBL" id="ATZ93987.1"/>
    </source>
</evidence>
<keyword evidence="9" id="KW-0408">Iron</keyword>
<accession>A0A2K8QKD4</accession>
<reference evidence="14" key="1">
    <citation type="journal article" date="2018" name="Genome Announc.">
        <title>Complete genome sequence of a Dickeya fangzhongdai type strain causing bleeding canker of pear tree trunks.</title>
        <authorList>
            <person name="Zhao Y."/>
            <person name="Tian Y."/>
            <person name="Li X."/>
            <person name="Hu B."/>
        </authorList>
    </citation>
    <scope>NUCLEOTIDE SEQUENCE [LARGE SCALE GENOMIC DNA]</scope>
    <source>
        <strain evidence="14">DSM 101947</strain>
    </source>
</reference>
<evidence type="ECO:0000256" key="2">
    <source>
        <dbReference type="ARBA" id="ARBA00004651"/>
    </source>
</evidence>
<evidence type="ECO:0000256" key="11">
    <source>
        <dbReference type="ARBA" id="ARBA00023136"/>
    </source>
</evidence>
<dbReference type="Gene3D" id="1.10.3470.10">
    <property type="entry name" value="ABC transporter involved in vitamin B12 uptake, BtuC"/>
    <property type="match status" value="1"/>
</dbReference>
<dbReference type="AlphaFoldDB" id="A0A2K8QKD4"/>
<keyword evidence="4" id="KW-0813">Transport</keyword>
<dbReference type="InterPro" id="IPR000522">
    <property type="entry name" value="ABC_transptr_permease_BtuC"/>
</dbReference>
<comment type="subcellular location">
    <subcellularLocation>
        <location evidence="1">Cell inner membrane</location>
    </subcellularLocation>
    <subcellularLocation>
        <location evidence="2">Cell membrane</location>
        <topology evidence="2">Multi-pass membrane protein</topology>
    </subcellularLocation>
</comment>
<gene>
    <name evidence="13" type="ORF">CVE23_08445</name>
</gene>
<dbReference type="GeneID" id="66564362"/>
<comment type="similarity">
    <text evidence="3">Belongs to the binding-protein-dependent transport system permease family. FecCD subfamily.</text>
</comment>
<evidence type="ECO:0000256" key="6">
    <source>
        <dbReference type="ARBA" id="ARBA00022496"/>
    </source>
</evidence>
<keyword evidence="5" id="KW-1003">Cell membrane</keyword>
<protein>
    <submittedName>
        <fullName evidence="13">Iron-siderophore ABC transporter permease</fullName>
    </submittedName>
</protein>
<dbReference type="InterPro" id="IPR037294">
    <property type="entry name" value="ABC_BtuC-like"/>
</dbReference>
<dbReference type="GO" id="GO:0042935">
    <property type="term" value="P:achromobactin transport"/>
    <property type="evidence" value="ECO:0007669"/>
    <property type="project" value="UniProtKB-ARBA"/>
</dbReference>
<dbReference type="GO" id="GO:0005886">
    <property type="term" value="C:plasma membrane"/>
    <property type="evidence" value="ECO:0007669"/>
    <property type="project" value="UniProtKB-SubCell"/>
</dbReference>
<dbReference type="GO" id="GO:0022857">
    <property type="term" value="F:transmembrane transporter activity"/>
    <property type="evidence" value="ECO:0007669"/>
    <property type="project" value="InterPro"/>
</dbReference>
<keyword evidence="8" id="KW-1133">Transmembrane helix</keyword>
<dbReference type="Pfam" id="PF01032">
    <property type="entry name" value="FecCD"/>
    <property type="match status" value="1"/>
</dbReference>
<dbReference type="GO" id="GO:0033214">
    <property type="term" value="P:siderophore-iron import into cell"/>
    <property type="evidence" value="ECO:0007669"/>
    <property type="project" value="TreeGrafter"/>
</dbReference>
<comment type="function">
    <text evidence="12">Part of the binding-protein-dependent transport system CbrABCD for uptake of the siderophore achromobactin. Probably responsible for the translocation of the substrate across the membrane.</text>
</comment>
<dbReference type="EMBL" id="CP025003">
    <property type="protein sequence ID" value="ATZ93987.1"/>
    <property type="molecule type" value="Genomic_DNA"/>
</dbReference>
<evidence type="ECO:0000256" key="3">
    <source>
        <dbReference type="ARBA" id="ARBA00007935"/>
    </source>
</evidence>
<evidence type="ECO:0000256" key="10">
    <source>
        <dbReference type="ARBA" id="ARBA00023065"/>
    </source>
</evidence>
<evidence type="ECO:0000256" key="1">
    <source>
        <dbReference type="ARBA" id="ARBA00004533"/>
    </source>
</evidence>
<dbReference type="RefSeq" id="WP_100849302.1">
    <property type="nucleotide sequence ID" value="NZ_BMJF01000001.1"/>
</dbReference>
<keyword evidence="11" id="KW-0472">Membrane</keyword>
<evidence type="ECO:0000256" key="5">
    <source>
        <dbReference type="ARBA" id="ARBA00022475"/>
    </source>
</evidence>
<dbReference type="Proteomes" id="UP000231901">
    <property type="component" value="Chromosome"/>
</dbReference>
<dbReference type="KEGG" id="dfn:CVE23_08445"/>
<dbReference type="PANTHER" id="PTHR30472:SF1">
    <property type="entry name" value="FE(3+) DICITRATE TRANSPORT SYSTEM PERMEASE PROTEIN FECC-RELATED"/>
    <property type="match status" value="1"/>
</dbReference>
<evidence type="ECO:0000256" key="4">
    <source>
        <dbReference type="ARBA" id="ARBA00022448"/>
    </source>
</evidence>
<keyword evidence="6" id="KW-0410">Iron transport</keyword>
<dbReference type="FunFam" id="1.10.3470.10:FF:000001">
    <property type="entry name" value="Vitamin B12 ABC transporter permease BtuC"/>
    <property type="match status" value="1"/>
</dbReference>
<evidence type="ECO:0000256" key="12">
    <source>
        <dbReference type="ARBA" id="ARBA00053987"/>
    </source>
</evidence>
<evidence type="ECO:0000313" key="14">
    <source>
        <dbReference type="Proteomes" id="UP000231901"/>
    </source>
</evidence>
<proteinExistence type="inferred from homology"/>
<evidence type="ECO:0000256" key="7">
    <source>
        <dbReference type="ARBA" id="ARBA00022692"/>
    </source>
</evidence>
<dbReference type="CDD" id="cd06550">
    <property type="entry name" value="TM_ABC_iron-siderophores_like"/>
    <property type="match status" value="1"/>
</dbReference>
<organism evidence="13 14">
    <name type="scientific">Dickeya fangzhongdai</name>
    <dbReference type="NCBI Taxonomy" id="1778540"/>
    <lineage>
        <taxon>Bacteria</taxon>
        <taxon>Pseudomonadati</taxon>
        <taxon>Pseudomonadota</taxon>
        <taxon>Gammaproteobacteria</taxon>
        <taxon>Enterobacterales</taxon>
        <taxon>Pectobacteriaceae</taxon>
        <taxon>Dickeya</taxon>
    </lineage>
</organism>
<dbReference type="SUPFAM" id="SSF81345">
    <property type="entry name" value="ABC transporter involved in vitamin B12 uptake, BtuC"/>
    <property type="match status" value="1"/>
</dbReference>
<keyword evidence="14" id="KW-1185">Reference proteome</keyword>
<dbReference type="PANTHER" id="PTHR30472">
    <property type="entry name" value="FERRIC ENTEROBACTIN TRANSPORT SYSTEM PERMEASE PROTEIN"/>
    <property type="match status" value="1"/>
</dbReference>
<name>A0A2K8QKD4_9GAMM</name>
<keyword evidence="7" id="KW-0812">Transmembrane</keyword>
<keyword evidence="10" id="KW-0406">Ion transport</keyword>
<evidence type="ECO:0000256" key="9">
    <source>
        <dbReference type="ARBA" id="ARBA00023004"/>
    </source>
</evidence>
<sequence length="340" mass="35078">MSHAVIPAGKRMAPGQVLAGGGVCLLALAVLSLMVGPMWIAPSQVLGALWHPDPLNVSHILVTSTRLSRTLIAIVVGASLAVAGALMQVLTRNPLASPGLFGINAGAMFFLIVCVSLFPKVAMSVWLWSAFAGAAAAGCLVWLIGTMGKGSLNPLRMVLAGAAITAMFAAFSQAMLVVNQEGLDTVLFWLAGSVADRELATVLPLMGYCLAALVGALLLSGQVNVLNAGEAIARGLGQRTGRIRLLMSLLVVALAGGAVAMAGSIGFVGLIVPHMARKLLPADHRWLLPGCALLGAALLLLADILARVVIVPQEVPVGVMTALFGAPFFIFLLRRGGRYG</sequence>